<keyword evidence="1" id="KW-0175">Coiled coil</keyword>
<reference evidence="5" key="2">
    <citation type="submission" date="2025-08" db="UniProtKB">
        <authorList>
            <consortium name="RefSeq"/>
        </authorList>
    </citation>
    <scope>IDENTIFICATION</scope>
</reference>
<dbReference type="Proteomes" id="UP000515156">
    <property type="component" value="Chromosome 11"/>
</dbReference>
<dbReference type="InterPro" id="IPR019536">
    <property type="entry name" value="USHBP1_PDZ-bd"/>
</dbReference>
<feature type="region of interest" description="Disordered" evidence="2">
    <location>
        <begin position="586"/>
        <end position="619"/>
    </location>
</feature>
<feature type="domain" description="Harmonin-binding protein USHBP1 PDZ-binding" evidence="3">
    <location>
        <begin position="313"/>
        <end position="376"/>
    </location>
</feature>
<organism evidence="4 5">
    <name type="scientific">Microcaecilia unicolor</name>
    <dbReference type="NCBI Taxonomy" id="1415580"/>
    <lineage>
        <taxon>Eukaryota</taxon>
        <taxon>Metazoa</taxon>
        <taxon>Chordata</taxon>
        <taxon>Craniata</taxon>
        <taxon>Vertebrata</taxon>
        <taxon>Euteleostomi</taxon>
        <taxon>Amphibia</taxon>
        <taxon>Gymnophiona</taxon>
        <taxon>Siphonopidae</taxon>
        <taxon>Microcaecilia</taxon>
    </lineage>
</organism>
<name>A0A6P7Z9Z0_9AMPH</name>
<evidence type="ECO:0000313" key="4">
    <source>
        <dbReference type="Proteomes" id="UP000515156"/>
    </source>
</evidence>
<dbReference type="PANTHER" id="PTHR23347:SF5">
    <property type="entry name" value="HARMONIN-BINDING PROTEIN USHBP1"/>
    <property type="match status" value="1"/>
</dbReference>
<feature type="coiled-coil region" evidence="1">
    <location>
        <begin position="523"/>
        <end position="557"/>
    </location>
</feature>
<proteinExistence type="predicted"/>
<evidence type="ECO:0000256" key="2">
    <source>
        <dbReference type="SAM" id="MobiDB-lite"/>
    </source>
</evidence>
<dbReference type="OrthoDB" id="6256369at2759"/>
<dbReference type="Pfam" id="PF10506">
    <property type="entry name" value="USHBP1_PDZ-bd"/>
    <property type="match status" value="1"/>
</dbReference>
<dbReference type="InParanoid" id="A0A6P7Z9Z0"/>
<protein>
    <submittedName>
        <fullName evidence="5">Colorectal mutant cancer protein-like isoform X1</fullName>
    </submittedName>
</protein>
<dbReference type="InterPro" id="IPR040171">
    <property type="entry name" value="USBP1-like"/>
</dbReference>
<accession>A0A6P7Z9Z0</accession>
<dbReference type="AlphaFoldDB" id="A0A6P7Z9Z0"/>
<feature type="coiled-coil region" evidence="1">
    <location>
        <begin position="198"/>
        <end position="225"/>
    </location>
</feature>
<feature type="compositionally biased region" description="Low complexity" evidence="2">
    <location>
        <begin position="588"/>
        <end position="602"/>
    </location>
</feature>
<reference evidence="4" key="1">
    <citation type="submission" date="2024-06" db="UniProtKB">
        <authorList>
            <consortium name="RefSeq"/>
        </authorList>
    </citation>
    <scope>NUCLEOTIDE SEQUENCE [LARGE SCALE GENOMIC DNA]</scope>
</reference>
<dbReference type="PANTHER" id="PTHR23347">
    <property type="entry name" value="COLORECTAL MUTANT CANCER PROTEIN MCC PROTEIN -RELATED"/>
    <property type="match status" value="1"/>
</dbReference>
<evidence type="ECO:0000256" key="1">
    <source>
        <dbReference type="SAM" id="Coils"/>
    </source>
</evidence>
<sequence length="731" mass="82283">MDILEPNTVEPDALISGTGESDLEAADGLVILRYEEYITKLLVTIADLNSKIECLQQHMGSSREDDDYTDQCSQYTASLPRCVWKPPSYSDFETSPFPEPYAGEDESSDLFLELQKVVASLERMVYSRRNLTTSPINSNTATGDGDPSLAREEWALTIKVLEEIEQGLGITPVEEEISSFRDRNMALRVVIGDKELELDRSKVTMKAFQEERDKLQRKVHELQTCVQKMEAPLFPATRCSEFLSTGGANSPACEEELWAIQDAFRNPIILAKNLVHCLQTILGAQHLCQLLSLQHQPVASHGSIKNLETETQQLRGYLDKLWILNDLLAVTLEECKSHSEKLSMLLGKQESKSTMLRLALQCSERCMEVYAALLAQADWKQDLLQQQVLRKSLSCPGGDQRCPRAPQDLDSAVKLMILEAKKVLDKRDPKEGEKSDSEAGFPCSWSPVVLSSEDEVLLKDYVQKLKKDRASVIITLASLREDGVCLCTQVAHLNDVIRAKVDDAIEAALDILPGIAEKPQLDRIKLQQDLTSTREEISDLKTQLHITEKEKRVLELQTLAHGAQEAAYLLLTEHLQWELEEWTGKRTMSMSSESSTGDSCSMGDDSEGETPVTRAEGDPSVIQELMQSFARSSELRDRIQVLLTALEKSMKDSNSQKLQSVQITTDIFRTHSDLIFAYKNSKKKYKDQLEKLQTQMASMSEQHKEEIHCLKQNIQRLEECQKAKISGETLI</sequence>
<dbReference type="RefSeq" id="XP_030073391.1">
    <property type="nucleotide sequence ID" value="XM_030217531.1"/>
</dbReference>
<evidence type="ECO:0000313" key="5">
    <source>
        <dbReference type="RefSeq" id="XP_030073391.1"/>
    </source>
</evidence>
<gene>
    <name evidence="5" type="primary">LOC115479561</name>
</gene>
<feature type="coiled-coil region" evidence="1">
    <location>
        <begin position="675"/>
        <end position="720"/>
    </location>
</feature>
<evidence type="ECO:0000259" key="3">
    <source>
        <dbReference type="Pfam" id="PF10506"/>
    </source>
</evidence>
<dbReference type="GeneID" id="115479561"/>
<keyword evidence="4" id="KW-1185">Reference proteome</keyword>
<dbReference type="KEGG" id="muo:115479561"/>